<proteinExistence type="predicted"/>
<feature type="region of interest" description="Disordered" evidence="1">
    <location>
        <begin position="130"/>
        <end position="177"/>
    </location>
</feature>
<feature type="compositionally biased region" description="Low complexity" evidence="1">
    <location>
        <begin position="150"/>
        <end position="162"/>
    </location>
</feature>
<dbReference type="Proteomes" id="UP000655588">
    <property type="component" value="Unassembled WGS sequence"/>
</dbReference>
<reference evidence="3" key="1">
    <citation type="submission" date="2019-11" db="EMBL/GenBank/DDBJ databases">
        <title>The nuclear and mitochondrial genomes of Frieseomelitta varia - a highly eusocial stingless bee (Meliponini) with a permanently sterile worker caste.</title>
        <authorList>
            <person name="Freitas F.C.P."/>
            <person name="Lourenco A.P."/>
            <person name="Nunes F.M.F."/>
            <person name="Paschoal A.R."/>
            <person name="Abreu F.C.P."/>
            <person name="Barbin F.O."/>
            <person name="Bataglia L."/>
            <person name="Cardoso-Junior C.A.M."/>
            <person name="Cervoni M.S."/>
            <person name="Silva S.R."/>
            <person name="Dalarmi F."/>
            <person name="Del Lama M.A."/>
            <person name="Depintor T.S."/>
            <person name="Ferreira K.M."/>
            <person name="Goria P.S."/>
            <person name="Jaskot M.C."/>
            <person name="Lago D.C."/>
            <person name="Luna-Lucena D."/>
            <person name="Moda L.M."/>
            <person name="Nascimento L."/>
            <person name="Pedrino M."/>
            <person name="Rabico F.O."/>
            <person name="Sanches F.C."/>
            <person name="Santos D.E."/>
            <person name="Santos C.G."/>
            <person name="Vieira J."/>
            <person name="Lopes T.F."/>
            <person name="Barchuk A.R."/>
            <person name="Hartfelder K."/>
            <person name="Simoes Z.L.P."/>
            <person name="Bitondi M.M.G."/>
            <person name="Pinheiro D.G."/>
        </authorList>
    </citation>
    <scope>NUCLEOTIDE SEQUENCE</scope>
    <source>
        <strain evidence="3">USP_RPSP 00005682</strain>
        <tissue evidence="3">Whole individual</tissue>
    </source>
</reference>
<keyword evidence="4" id="KW-1185">Reference proteome</keyword>
<feature type="region of interest" description="Disordered" evidence="1">
    <location>
        <begin position="204"/>
        <end position="247"/>
    </location>
</feature>
<dbReference type="PROSITE" id="PS51257">
    <property type="entry name" value="PROKAR_LIPOPROTEIN"/>
    <property type="match status" value="1"/>
</dbReference>
<dbReference type="AlphaFoldDB" id="A0A833RU72"/>
<comment type="caution">
    <text evidence="3">The sequence shown here is derived from an EMBL/GenBank/DDBJ whole genome shotgun (WGS) entry which is preliminary data.</text>
</comment>
<evidence type="ECO:0000313" key="3">
    <source>
        <dbReference type="EMBL" id="KAF3428513.1"/>
    </source>
</evidence>
<feature type="region of interest" description="Disordered" evidence="1">
    <location>
        <begin position="414"/>
        <end position="456"/>
    </location>
</feature>
<gene>
    <name evidence="3" type="ORF">E2986_00461</name>
</gene>
<feature type="compositionally biased region" description="Low complexity" evidence="1">
    <location>
        <begin position="204"/>
        <end position="236"/>
    </location>
</feature>
<evidence type="ECO:0000313" key="4">
    <source>
        <dbReference type="Proteomes" id="UP000655588"/>
    </source>
</evidence>
<feature type="compositionally biased region" description="Polar residues" evidence="1">
    <location>
        <begin position="433"/>
        <end position="449"/>
    </location>
</feature>
<protein>
    <submittedName>
        <fullName evidence="3">Uncharacterized protein</fullName>
    </submittedName>
</protein>
<keyword evidence="2" id="KW-0732">Signal</keyword>
<evidence type="ECO:0000256" key="1">
    <source>
        <dbReference type="SAM" id="MobiDB-lite"/>
    </source>
</evidence>
<sequence length="633" mass="69687">MKLHICFNKFQLLSLLALGCSIVAVLSESTDSSERALRARALAQLERLAPYRRTPTDQGTTDEQWQLLENSAKDHRIEKLSDQQIFEIYRLLPENLQRDIVDRVGGNRAMIELLANQKYIASMQDRIKRSGSKRQVYNHDGYESPPDDGYPPAEYPPESYGEYEGHPQPSGSDSGAILKGSGSLIGGLAKGIINGLVSASGSASKGSSSVSAQSSQTSAESSAQSSAQTSSSSSNSGEHDKPKPEYGQVYSYSDKAFDVWDFKKAIISTLMQAVKAITGGVIALKGQLLKGGAYLIASKTKLITKTGDAITALGTNIVKNAAHPYAQPPHPGYLYDHHPQVGHEDVYEGPPPSIEEYGESHDGYQGNTNYESSSDDVTFTVDDQAGLLIVKPTKPDNHDHHTVDLDIRKPAVTHSEGNYYGPPPGLLGKDVENTVTGNTHSYQNSNQDDYNVKPNHQLPSSYDVSIQQHSSNDHVKEQHDYQIYPPLASPFNHHSPLSVQQSVEYPPIHIQYSLPDKGNSEFNGDANSNDLSVYSSVSIDTDPKIESIKISAELPKSQPHIQNFPLLPYSYPLQGPLKIPLLNSYSSPYWQNQGAFQLPYANFNFHGLYRRRSSSQKRRSVSEIAQRMRLQQG</sequence>
<name>A0A833RU72_9HYME</name>
<evidence type="ECO:0000256" key="2">
    <source>
        <dbReference type="SAM" id="SignalP"/>
    </source>
</evidence>
<accession>A0A833RU72</accession>
<organism evidence="3 4">
    <name type="scientific">Frieseomelitta varia</name>
    <dbReference type="NCBI Taxonomy" id="561572"/>
    <lineage>
        <taxon>Eukaryota</taxon>
        <taxon>Metazoa</taxon>
        <taxon>Ecdysozoa</taxon>
        <taxon>Arthropoda</taxon>
        <taxon>Hexapoda</taxon>
        <taxon>Insecta</taxon>
        <taxon>Pterygota</taxon>
        <taxon>Neoptera</taxon>
        <taxon>Endopterygota</taxon>
        <taxon>Hymenoptera</taxon>
        <taxon>Apocrita</taxon>
        <taxon>Aculeata</taxon>
        <taxon>Apoidea</taxon>
        <taxon>Anthophila</taxon>
        <taxon>Apidae</taxon>
        <taxon>Frieseomelitta</taxon>
    </lineage>
</organism>
<feature type="chain" id="PRO_5032319486" evidence="2">
    <location>
        <begin position="28"/>
        <end position="633"/>
    </location>
</feature>
<feature type="signal peptide" evidence="2">
    <location>
        <begin position="1"/>
        <end position="27"/>
    </location>
</feature>
<dbReference type="EMBL" id="WNWW01000214">
    <property type="protein sequence ID" value="KAF3428513.1"/>
    <property type="molecule type" value="Genomic_DNA"/>
</dbReference>